<feature type="transmembrane region" description="Helical" evidence="1">
    <location>
        <begin position="37"/>
        <end position="55"/>
    </location>
</feature>
<accession>A0A8S5LSK3</accession>
<keyword evidence="1" id="KW-0812">Transmembrane</keyword>
<organism evidence="2">
    <name type="scientific">Siphoviridae sp. ctYBm1</name>
    <dbReference type="NCBI Taxonomy" id="2826374"/>
    <lineage>
        <taxon>Viruses</taxon>
        <taxon>Duplodnaviria</taxon>
        <taxon>Heunggongvirae</taxon>
        <taxon>Uroviricota</taxon>
        <taxon>Caudoviricetes</taxon>
    </lineage>
</organism>
<dbReference type="EMBL" id="BK014726">
    <property type="protein sequence ID" value="DAD72823.1"/>
    <property type="molecule type" value="Genomic_DNA"/>
</dbReference>
<name>A0A8S5LSK3_9CAUD</name>
<evidence type="ECO:0000313" key="2">
    <source>
        <dbReference type="EMBL" id="DAD72823.1"/>
    </source>
</evidence>
<evidence type="ECO:0000256" key="1">
    <source>
        <dbReference type="SAM" id="Phobius"/>
    </source>
</evidence>
<sequence>MNKGFMGLINFEGTPLEYDVDKDNLAVGLLKGAGQGAIEGLLAVGTIVTAVALFTSKK</sequence>
<proteinExistence type="predicted"/>
<keyword evidence="1" id="KW-0472">Membrane</keyword>
<keyword evidence="1" id="KW-1133">Transmembrane helix</keyword>
<protein>
    <submittedName>
        <fullName evidence="2">Uncharacterized protein</fullName>
    </submittedName>
</protein>
<reference evidence="2" key="1">
    <citation type="journal article" date="2021" name="Proc. Natl. Acad. Sci. U.S.A.">
        <title>A Catalog of Tens of Thousands of Viruses from Human Metagenomes Reveals Hidden Associations with Chronic Diseases.</title>
        <authorList>
            <person name="Tisza M.J."/>
            <person name="Buck C.B."/>
        </authorList>
    </citation>
    <scope>NUCLEOTIDE SEQUENCE</scope>
    <source>
        <strain evidence="2">CtYBm1</strain>
    </source>
</reference>